<organism evidence="2 3">
    <name type="scientific">Nesterenkonia massiliensis</name>
    <dbReference type="NCBI Taxonomy" id="1232429"/>
    <lineage>
        <taxon>Bacteria</taxon>
        <taxon>Bacillati</taxon>
        <taxon>Actinomycetota</taxon>
        <taxon>Actinomycetes</taxon>
        <taxon>Micrococcales</taxon>
        <taxon>Micrococcaceae</taxon>
        <taxon>Nesterenkonia</taxon>
    </lineage>
</organism>
<protein>
    <submittedName>
        <fullName evidence="2">Uncharacterized protein</fullName>
    </submittedName>
</protein>
<evidence type="ECO:0000256" key="1">
    <source>
        <dbReference type="SAM" id="MobiDB-lite"/>
    </source>
</evidence>
<sequence length="127" mass="13258">MLIVVSTLSPVFARRFRPDSVGIAAYRSRIGGLLPDGLSPDATADASDSVNGAMATATELPGTRGEQLVSAVQKAFTGGMNTAAIVSAVVARLVAIIAATRCATSARPGRRRKRSKRPPVEPYPPRV</sequence>
<gene>
    <name evidence="2" type="ORF">M3B43_11475</name>
</gene>
<dbReference type="RefSeq" id="WP_260073772.1">
    <property type="nucleotide sequence ID" value="NZ_JALXMO010000050.1"/>
</dbReference>
<dbReference type="EMBL" id="JALXMO010000050">
    <property type="protein sequence ID" value="MCT1607924.1"/>
    <property type="molecule type" value="Genomic_DNA"/>
</dbReference>
<comment type="caution">
    <text evidence="2">The sequence shown here is derived from an EMBL/GenBank/DDBJ whole genome shotgun (WGS) entry which is preliminary data.</text>
</comment>
<name>A0ABT2HTU8_9MICC</name>
<keyword evidence="3" id="KW-1185">Reference proteome</keyword>
<accession>A0ABT2HTU8</accession>
<proteinExistence type="predicted"/>
<feature type="region of interest" description="Disordered" evidence="1">
    <location>
        <begin position="105"/>
        <end position="127"/>
    </location>
</feature>
<evidence type="ECO:0000313" key="3">
    <source>
        <dbReference type="Proteomes" id="UP001205046"/>
    </source>
</evidence>
<reference evidence="2 3" key="1">
    <citation type="submission" date="2022-04" db="EMBL/GenBank/DDBJ databases">
        <title>Human microbiome associated bacterial genomes.</title>
        <authorList>
            <person name="Sandstrom S."/>
            <person name="Salamzade R."/>
            <person name="Kalan L.R."/>
        </authorList>
    </citation>
    <scope>NUCLEOTIDE SEQUENCE [LARGE SCALE GENOMIC DNA]</scope>
    <source>
        <strain evidence="3">p3-SID767</strain>
    </source>
</reference>
<evidence type="ECO:0000313" key="2">
    <source>
        <dbReference type="EMBL" id="MCT1607924.1"/>
    </source>
</evidence>
<dbReference type="Proteomes" id="UP001205046">
    <property type="component" value="Unassembled WGS sequence"/>
</dbReference>
<feature type="compositionally biased region" description="Basic residues" evidence="1">
    <location>
        <begin position="108"/>
        <end position="117"/>
    </location>
</feature>